<protein>
    <recommendedName>
        <fullName evidence="4 13">Tetraacyldisaccharide 4'-kinase</fullName>
        <ecNumber evidence="3 13">2.7.1.130</ecNumber>
    </recommendedName>
    <alternativeName>
        <fullName evidence="12 13">Lipid A 4'-kinase</fullName>
    </alternativeName>
</protein>
<dbReference type="GO" id="GO:0009029">
    <property type="term" value="F:lipid-A 4'-kinase activity"/>
    <property type="evidence" value="ECO:0007669"/>
    <property type="project" value="UniProtKB-UniRule"/>
</dbReference>
<keyword evidence="10 13" id="KW-0067">ATP-binding</keyword>
<feature type="binding site" evidence="13">
    <location>
        <begin position="54"/>
        <end position="61"/>
    </location>
    <ligand>
        <name>ATP</name>
        <dbReference type="ChEBI" id="CHEBI:30616"/>
    </ligand>
</feature>
<evidence type="ECO:0000313" key="15">
    <source>
        <dbReference type="Proteomes" id="UP000246352"/>
    </source>
</evidence>
<evidence type="ECO:0000313" key="14">
    <source>
        <dbReference type="EMBL" id="PWW01618.1"/>
    </source>
</evidence>
<dbReference type="AlphaFoldDB" id="A0A317PNQ4"/>
<dbReference type="NCBIfam" id="TIGR00682">
    <property type="entry name" value="lpxK"/>
    <property type="match status" value="1"/>
</dbReference>
<evidence type="ECO:0000256" key="7">
    <source>
        <dbReference type="ARBA" id="ARBA00022679"/>
    </source>
</evidence>
<keyword evidence="6 13" id="KW-0441">Lipid A biosynthesis</keyword>
<evidence type="ECO:0000256" key="6">
    <source>
        <dbReference type="ARBA" id="ARBA00022556"/>
    </source>
</evidence>
<comment type="caution">
    <text evidence="14">The sequence shown here is derived from an EMBL/GenBank/DDBJ whole genome shotgun (WGS) entry which is preliminary data.</text>
</comment>
<evidence type="ECO:0000256" key="2">
    <source>
        <dbReference type="ARBA" id="ARBA00004870"/>
    </source>
</evidence>
<evidence type="ECO:0000256" key="12">
    <source>
        <dbReference type="ARBA" id="ARBA00029757"/>
    </source>
</evidence>
<comment type="catalytic activity">
    <reaction evidence="13">
        <text>a lipid A disaccharide + ATP = a lipid IVA + ADP + H(+)</text>
        <dbReference type="Rhea" id="RHEA:67840"/>
        <dbReference type="ChEBI" id="CHEBI:15378"/>
        <dbReference type="ChEBI" id="CHEBI:30616"/>
        <dbReference type="ChEBI" id="CHEBI:176343"/>
        <dbReference type="ChEBI" id="CHEBI:176425"/>
        <dbReference type="ChEBI" id="CHEBI:456216"/>
        <dbReference type="EC" id="2.7.1.130"/>
    </reaction>
</comment>
<evidence type="ECO:0000256" key="8">
    <source>
        <dbReference type="ARBA" id="ARBA00022741"/>
    </source>
</evidence>
<organism evidence="14 15">
    <name type="scientific">Hoeflea marina</name>
    <dbReference type="NCBI Taxonomy" id="274592"/>
    <lineage>
        <taxon>Bacteria</taxon>
        <taxon>Pseudomonadati</taxon>
        <taxon>Pseudomonadota</taxon>
        <taxon>Alphaproteobacteria</taxon>
        <taxon>Hyphomicrobiales</taxon>
        <taxon>Rhizobiaceae</taxon>
        <taxon>Hoeflea</taxon>
    </lineage>
</organism>
<dbReference type="GO" id="GO:0005886">
    <property type="term" value="C:plasma membrane"/>
    <property type="evidence" value="ECO:0007669"/>
    <property type="project" value="TreeGrafter"/>
</dbReference>
<accession>A0A317PNQ4</accession>
<dbReference type="SUPFAM" id="SSF52540">
    <property type="entry name" value="P-loop containing nucleoside triphosphate hydrolases"/>
    <property type="match status" value="1"/>
</dbReference>
<gene>
    <name evidence="13" type="primary">lpxK</name>
    <name evidence="14" type="ORF">DFR52_102281</name>
</gene>
<keyword evidence="7 13" id="KW-0808">Transferase</keyword>
<comment type="pathway">
    <text evidence="2 13">Glycolipid biosynthesis; lipid IV(A) biosynthesis; lipid IV(A) from (3R)-3-hydroxytetradecanoyl-[acyl-carrier-protein] and UDP-N-acetyl-alpha-D-glucosamine: step 6/6.</text>
</comment>
<dbReference type="HAMAP" id="MF_00409">
    <property type="entry name" value="LpxK"/>
    <property type="match status" value="1"/>
</dbReference>
<reference evidence="14 15" key="1">
    <citation type="submission" date="2018-05" db="EMBL/GenBank/DDBJ databases">
        <title>Genomic Encyclopedia of Type Strains, Phase IV (KMG-IV): sequencing the most valuable type-strain genomes for metagenomic binning, comparative biology and taxonomic classification.</title>
        <authorList>
            <person name="Goeker M."/>
        </authorList>
    </citation>
    <scope>NUCLEOTIDE SEQUENCE [LARGE SCALE GENOMIC DNA]</scope>
    <source>
        <strain evidence="14 15">DSM 16791</strain>
    </source>
</reference>
<evidence type="ECO:0000256" key="3">
    <source>
        <dbReference type="ARBA" id="ARBA00012071"/>
    </source>
</evidence>
<evidence type="ECO:0000256" key="4">
    <source>
        <dbReference type="ARBA" id="ARBA00016436"/>
    </source>
</evidence>
<evidence type="ECO:0000256" key="13">
    <source>
        <dbReference type="HAMAP-Rule" id="MF_00409"/>
    </source>
</evidence>
<dbReference type="PANTHER" id="PTHR42724">
    <property type="entry name" value="TETRAACYLDISACCHARIDE 4'-KINASE"/>
    <property type="match status" value="1"/>
</dbReference>
<proteinExistence type="inferred from homology"/>
<dbReference type="EC" id="2.7.1.130" evidence="3 13"/>
<sequence length="344" mass="37098">MVSEAPPFWWERPGLRSGLLAPFGWVYGRVARRIMERRVRRSMPVPVICVGNFTVGGSGKTPTALALADAAIARGLVPGFLSRGYGGAVRHATRVDPAHDSAKLVGDEPMLLAARAMTVVGPDRVAGAELLIREGAEIIIMDDGFQSARLVFDHAMMVVDARRGIGNGRVFPAGPVRAPVIDQVRLSDSLLVIGRGNGGDRLIRMAARAAKPVHIARLEPDFAARLRGFNCLAFAAIGDPEKFFITLEEAGIRVARRYGFPDHHHFTDEEVASLMDEAALYGLTLVTTSKDAVRLEGGHGRSRDLAAAVEVLEVKLEFDQPGVPGAIITSAIEAFRRRAASPRD</sequence>
<keyword evidence="8 13" id="KW-0547">Nucleotide-binding</keyword>
<dbReference type="GO" id="GO:0009245">
    <property type="term" value="P:lipid A biosynthetic process"/>
    <property type="evidence" value="ECO:0007669"/>
    <property type="project" value="UniProtKB-UniRule"/>
</dbReference>
<dbReference type="Pfam" id="PF02606">
    <property type="entry name" value="LpxK"/>
    <property type="match status" value="1"/>
</dbReference>
<dbReference type="EMBL" id="QGTR01000002">
    <property type="protein sequence ID" value="PWW01618.1"/>
    <property type="molecule type" value="Genomic_DNA"/>
</dbReference>
<dbReference type="OrthoDB" id="9766423at2"/>
<evidence type="ECO:0000256" key="9">
    <source>
        <dbReference type="ARBA" id="ARBA00022777"/>
    </source>
</evidence>
<evidence type="ECO:0000256" key="5">
    <source>
        <dbReference type="ARBA" id="ARBA00022516"/>
    </source>
</evidence>
<keyword evidence="5 13" id="KW-0444">Lipid biosynthesis</keyword>
<dbReference type="GO" id="GO:0009244">
    <property type="term" value="P:lipopolysaccharide core region biosynthetic process"/>
    <property type="evidence" value="ECO:0007669"/>
    <property type="project" value="TreeGrafter"/>
</dbReference>
<name>A0A317PNQ4_9HYPH</name>
<evidence type="ECO:0000256" key="10">
    <source>
        <dbReference type="ARBA" id="ARBA00022840"/>
    </source>
</evidence>
<dbReference type="UniPathway" id="UPA00359">
    <property type="reaction ID" value="UER00482"/>
</dbReference>
<dbReference type="GO" id="GO:0005524">
    <property type="term" value="F:ATP binding"/>
    <property type="evidence" value="ECO:0007669"/>
    <property type="project" value="UniProtKB-UniRule"/>
</dbReference>
<comment type="function">
    <text evidence="1 13">Transfers the gamma-phosphate of ATP to the 4'-position of a tetraacyldisaccharide 1-phosphate intermediate (termed DS-1-P) to form tetraacyldisaccharide 1,4'-bis-phosphate (lipid IVA).</text>
</comment>
<keyword evidence="9 13" id="KW-0418">Kinase</keyword>
<dbReference type="PANTHER" id="PTHR42724:SF1">
    <property type="entry name" value="TETRAACYLDISACCHARIDE 4'-KINASE, MITOCHONDRIAL-RELATED"/>
    <property type="match status" value="1"/>
</dbReference>
<evidence type="ECO:0000256" key="11">
    <source>
        <dbReference type="ARBA" id="ARBA00023098"/>
    </source>
</evidence>
<comment type="similarity">
    <text evidence="13">Belongs to the LpxK family.</text>
</comment>
<keyword evidence="15" id="KW-1185">Reference proteome</keyword>
<keyword evidence="11 13" id="KW-0443">Lipid metabolism</keyword>
<dbReference type="RefSeq" id="WP_110031407.1">
    <property type="nucleotide sequence ID" value="NZ_QGTR01000002.1"/>
</dbReference>
<evidence type="ECO:0000256" key="1">
    <source>
        <dbReference type="ARBA" id="ARBA00002274"/>
    </source>
</evidence>
<dbReference type="InterPro" id="IPR003758">
    <property type="entry name" value="LpxK"/>
</dbReference>
<dbReference type="Proteomes" id="UP000246352">
    <property type="component" value="Unassembled WGS sequence"/>
</dbReference>
<dbReference type="InterPro" id="IPR027417">
    <property type="entry name" value="P-loop_NTPase"/>
</dbReference>